<evidence type="ECO:0000313" key="4">
    <source>
        <dbReference type="EMBL" id="KAK8953022.1"/>
    </source>
</evidence>
<dbReference type="Pfam" id="PF13460">
    <property type="entry name" value="NAD_binding_10"/>
    <property type="match status" value="1"/>
</dbReference>
<comment type="caution">
    <text evidence="4">The sequence shown here is derived from an EMBL/GenBank/DDBJ whole genome shotgun (WGS) entry which is preliminary data.</text>
</comment>
<evidence type="ECO:0000256" key="1">
    <source>
        <dbReference type="SAM" id="Coils"/>
    </source>
</evidence>
<dbReference type="Proteomes" id="UP001412067">
    <property type="component" value="Unassembled WGS sequence"/>
</dbReference>
<gene>
    <name evidence="4" type="ORF">KSP40_PGU002610</name>
</gene>
<keyword evidence="5" id="KW-1185">Reference proteome</keyword>
<evidence type="ECO:0000256" key="2">
    <source>
        <dbReference type="SAM" id="MobiDB-lite"/>
    </source>
</evidence>
<evidence type="ECO:0000259" key="3">
    <source>
        <dbReference type="Pfam" id="PF13460"/>
    </source>
</evidence>
<feature type="region of interest" description="Disordered" evidence="2">
    <location>
        <begin position="409"/>
        <end position="429"/>
    </location>
</feature>
<dbReference type="Gene3D" id="3.40.50.720">
    <property type="entry name" value="NAD(P)-binding Rossmann-like Domain"/>
    <property type="match status" value="1"/>
</dbReference>
<proteinExistence type="predicted"/>
<keyword evidence="1" id="KW-0175">Coiled coil</keyword>
<dbReference type="PANTHER" id="PTHR47711">
    <property type="entry name" value="PROTEIN PLASTID TRANSCRIPTIONALLY ACTIVE 16, CHLOROPLASTIC"/>
    <property type="match status" value="1"/>
</dbReference>
<dbReference type="InterPro" id="IPR016040">
    <property type="entry name" value="NAD(P)-bd_dom"/>
</dbReference>
<feature type="domain" description="NAD(P)-binding" evidence="3">
    <location>
        <begin position="85"/>
        <end position="296"/>
    </location>
</feature>
<protein>
    <recommendedName>
        <fullName evidence="3">NAD(P)-binding domain-containing protein</fullName>
    </recommendedName>
</protein>
<feature type="compositionally biased region" description="Polar residues" evidence="2">
    <location>
        <begin position="409"/>
        <end position="423"/>
    </location>
</feature>
<accession>A0ABR2LVX8</accession>
<dbReference type="SUPFAM" id="SSF51735">
    <property type="entry name" value="NAD(P)-binding Rossmann-fold domains"/>
    <property type="match status" value="1"/>
</dbReference>
<organism evidence="4 5">
    <name type="scientific">Platanthera guangdongensis</name>
    <dbReference type="NCBI Taxonomy" id="2320717"/>
    <lineage>
        <taxon>Eukaryota</taxon>
        <taxon>Viridiplantae</taxon>
        <taxon>Streptophyta</taxon>
        <taxon>Embryophyta</taxon>
        <taxon>Tracheophyta</taxon>
        <taxon>Spermatophyta</taxon>
        <taxon>Magnoliopsida</taxon>
        <taxon>Liliopsida</taxon>
        <taxon>Asparagales</taxon>
        <taxon>Orchidaceae</taxon>
        <taxon>Orchidoideae</taxon>
        <taxon>Orchideae</taxon>
        <taxon>Orchidinae</taxon>
        <taxon>Platanthera</taxon>
    </lineage>
</organism>
<evidence type="ECO:0000313" key="5">
    <source>
        <dbReference type="Proteomes" id="UP001412067"/>
    </source>
</evidence>
<dbReference type="EMBL" id="JBBWWR010000014">
    <property type="protein sequence ID" value="KAK8953022.1"/>
    <property type="molecule type" value="Genomic_DNA"/>
</dbReference>
<name>A0ABR2LVX8_9ASPA</name>
<reference evidence="4 5" key="1">
    <citation type="journal article" date="2022" name="Nat. Plants">
        <title>Genomes of leafy and leafless Platanthera orchids illuminate the evolution of mycoheterotrophy.</title>
        <authorList>
            <person name="Li M.H."/>
            <person name="Liu K.W."/>
            <person name="Li Z."/>
            <person name="Lu H.C."/>
            <person name="Ye Q.L."/>
            <person name="Zhang D."/>
            <person name="Wang J.Y."/>
            <person name="Li Y.F."/>
            <person name="Zhong Z.M."/>
            <person name="Liu X."/>
            <person name="Yu X."/>
            <person name="Liu D.K."/>
            <person name="Tu X.D."/>
            <person name="Liu B."/>
            <person name="Hao Y."/>
            <person name="Liao X.Y."/>
            <person name="Jiang Y.T."/>
            <person name="Sun W.H."/>
            <person name="Chen J."/>
            <person name="Chen Y.Q."/>
            <person name="Ai Y."/>
            <person name="Zhai J.W."/>
            <person name="Wu S.S."/>
            <person name="Zhou Z."/>
            <person name="Hsiao Y.Y."/>
            <person name="Wu W.L."/>
            <person name="Chen Y.Y."/>
            <person name="Lin Y.F."/>
            <person name="Hsu J.L."/>
            <person name="Li C.Y."/>
            <person name="Wang Z.W."/>
            <person name="Zhao X."/>
            <person name="Zhong W.Y."/>
            <person name="Ma X.K."/>
            <person name="Ma L."/>
            <person name="Huang J."/>
            <person name="Chen G.Z."/>
            <person name="Huang M.Z."/>
            <person name="Huang L."/>
            <person name="Peng D.H."/>
            <person name="Luo Y.B."/>
            <person name="Zou S.Q."/>
            <person name="Chen S.P."/>
            <person name="Lan S."/>
            <person name="Tsai W.C."/>
            <person name="Van de Peer Y."/>
            <person name="Liu Z.J."/>
        </authorList>
    </citation>
    <scope>NUCLEOTIDE SEQUENCE [LARGE SCALE GENOMIC DNA]</scope>
    <source>
        <strain evidence="4">Lor288</strain>
    </source>
</reference>
<dbReference type="InterPro" id="IPR036291">
    <property type="entry name" value="NAD(P)-bd_dom_sf"/>
</dbReference>
<feature type="coiled-coil region" evidence="1">
    <location>
        <begin position="327"/>
        <end position="382"/>
    </location>
</feature>
<dbReference type="PANTHER" id="PTHR47711:SF2">
    <property type="entry name" value="PROTEIN PLASTID TRANSCRIPTIONALLY ACTIVE 16, CHLOROPLASTIC"/>
    <property type="match status" value="1"/>
</dbReference>
<sequence length="429" mass="45471">MAPALTSHSFRLPKLHSSQRSTAVFSSVTRKPAVASPDAKRSRFFFDLDIKIPDPRSLAPVVTSPSVSLLSIRRRKEPNTVFVAGATGQSGARIVFTLLRQGFSVRAGVPDLASAQDLARLAATYRTISPEESRRLNAVEVSLADPDSVAKAIGPATKAVVTVGSAENGPAGEVTVEDAIRIVRAAGITGVGHLAVVYDSRSGSGLGQSANNVLDGITAFFSNIFAPRPLRLADLLANIVETDGVAYTVVKATLTDDYAPESSHALVLDKETISTGSNSKVSKSQVARLVAEVFSNTAVAENKVVEVSTSSSATPKPVSELLSSIPEDGRRKAYAEAQAKAKEAEEEEKEKARVSETAAKKLEKQIKKLAKKEARAKDISSDAVRPRLEDLLTKAAKGLGEDFSWKKLSSQIATAVSPNPTSDESPRAQ</sequence>